<keyword evidence="8" id="KW-1185">Reference proteome</keyword>
<gene>
    <name evidence="7" type="ORF">J4E96_18495</name>
</gene>
<proteinExistence type="predicted"/>
<evidence type="ECO:0000256" key="1">
    <source>
        <dbReference type="ARBA" id="ARBA00004651"/>
    </source>
</evidence>
<organism evidence="7 8">
    <name type="scientific">Pengzhenrongella sicca</name>
    <dbReference type="NCBI Taxonomy" id="2819238"/>
    <lineage>
        <taxon>Bacteria</taxon>
        <taxon>Bacillati</taxon>
        <taxon>Actinomycetota</taxon>
        <taxon>Actinomycetes</taxon>
        <taxon>Micrococcales</taxon>
        <taxon>Pengzhenrongella</taxon>
    </lineage>
</organism>
<keyword evidence="5 6" id="KW-0472">Membrane</keyword>
<name>A0A8A4ZEA8_9MICO</name>
<dbReference type="AlphaFoldDB" id="A0A8A4ZEA8"/>
<dbReference type="GO" id="GO:0005886">
    <property type="term" value="C:plasma membrane"/>
    <property type="evidence" value="ECO:0007669"/>
    <property type="project" value="UniProtKB-SubCell"/>
</dbReference>
<dbReference type="RefSeq" id="WP_227423511.1">
    <property type="nucleotide sequence ID" value="NZ_CP071868.1"/>
</dbReference>
<evidence type="ECO:0000256" key="6">
    <source>
        <dbReference type="SAM" id="Phobius"/>
    </source>
</evidence>
<sequence length="224" mass="21595">MSASLAGMHPLADALALGLLAGLALALPVGPVALLVVSAGLTRGFRVAAGAALGVAAVDAAYAGLAVTVGGRLAAALDGHLPLVRTAAALALLGVAAHGLRRTLATPSAAERAAVLPATVLPATARPELAQSARAFGRFVALTAVNPLTALAVASIAVALGPHLAGPARFAFVLGVAAASAAWQLVLAAAGSVLRARLGPRARTAVSLAGHACVVVLAAVIALG</sequence>
<dbReference type="EMBL" id="CP071868">
    <property type="protein sequence ID" value="QTE29243.1"/>
    <property type="molecule type" value="Genomic_DNA"/>
</dbReference>
<keyword evidence="4 6" id="KW-1133">Transmembrane helix</keyword>
<feature type="transmembrane region" description="Helical" evidence="6">
    <location>
        <begin position="83"/>
        <end position="100"/>
    </location>
</feature>
<evidence type="ECO:0000256" key="3">
    <source>
        <dbReference type="ARBA" id="ARBA00022692"/>
    </source>
</evidence>
<protein>
    <submittedName>
        <fullName evidence="7">LysE family transporter</fullName>
    </submittedName>
</protein>
<accession>A0A8A4ZEA8</accession>
<evidence type="ECO:0000313" key="7">
    <source>
        <dbReference type="EMBL" id="QTE29243.1"/>
    </source>
</evidence>
<evidence type="ECO:0000256" key="5">
    <source>
        <dbReference type="ARBA" id="ARBA00023136"/>
    </source>
</evidence>
<feature type="transmembrane region" description="Helical" evidence="6">
    <location>
        <begin position="170"/>
        <end position="193"/>
    </location>
</feature>
<feature type="transmembrane region" description="Helical" evidence="6">
    <location>
        <begin position="14"/>
        <end position="37"/>
    </location>
</feature>
<feature type="transmembrane region" description="Helical" evidence="6">
    <location>
        <begin position="139"/>
        <end position="164"/>
    </location>
</feature>
<keyword evidence="2" id="KW-1003">Cell membrane</keyword>
<dbReference type="GO" id="GO:0006865">
    <property type="term" value="P:amino acid transport"/>
    <property type="evidence" value="ECO:0007669"/>
    <property type="project" value="InterPro"/>
</dbReference>
<evidence type="ECO:0000313" key="8">
    <source>
        <dbReference type="Proteomes" id="UP000663937"/>
    </source>
</evidence>
<dbReference type="Proteomes" id="UP000663937">
    <property type="component" value="Chromosome"/>
</dbReference>
<comment type="subcellular location">
    <subcellularLocation>
        <location evidence="1">Cell membrane</location>
        <topology evidence="1">Multi-pass membrane protein</topology>
    </subcellularLocation>
</comment>
<evidence type="ECO:0000256" key="4">
    <source>
        <dbReference type="ARBA" id="ARBA00022989"/>
    </source>
</evidence>
<dbReference type="Pfam" id="PF01810">
    <property type="entry name" value="LysE"/>
    <property type="match status" value="1"/>
</dbReference>
<keyword evidence="3 6" id="KW-0812">Transmembrane</keyword>
<evidence type="ECO:0000256" key="2">
    <source>
        <dbReference type="ARBA" id="ARBA00022475"/>
    </source>
</evidence>
<dbReference type="InterPro" id="IPR001123">
    <property type="entry name" value="LeuE-type"/>
</dbReference>
<reference evidence="7" key="1">
    <citation type="submission" date="2021-03" db="EMBL/GenBank/DDBJ databases">
        <title>Pengzhenrongella sicca gen. nov., sp. nov., a new member of suborder Micrococcineae isolated from High-Arctic tundra soil.</title>
        <authorList>
            <person name="Peng F."/>
        </authorList>
    </citation>
    <scope>NUCLEOTIDE SEQUENCE</scope>
    <source>
        <strain evidence="7">LRZ-2</strain>
    </source>
</reference>
<feature type="transmembrane region" description="Helical" evidence="6">
    <location>
        <begin position="205"/>
        <end position="223"/>
    </location>
</feature>
<feature type="transmembrane region" description="Helical" evidence="6">
    <location>
        <begin position="49"/>
        <end position="71"/>
    </location>
</feature>
<dbReference type="KEGG" id="psic:J4E96_18495"/>